<dbReference type="Proteomes" id="UP000748308">
    <property type="component" value="Unassembled WGS sequence"/>
</dbReference>
<dbReference type="PIRSF" id="PIRSF016202">
    <property type="entry name" value="PH1107"/>
    <property type="match status" value="1"/>
</dbReference>
<accession>A0A937X5Q1</accession>
<dbReference type="PANTHER" id="PTHR34106:SF5">
    <property type="entry name" value="GLYCOSIDASE"/>
    <property type="match status" value="1"/>
</dbReference>
<evidence type="ECO:0000313" key="4">
    <source>
        <dbReference type="EMBL" id="MBM3316328.1"/>
    </source>
</evidence>
<organism evidence="4 5">
    <name type="scientific">Eiseniibacteriota bacterium</name>
    <dbReference type="NCBI Taxonomy" id="2212470"/>
    <lineage>
        <taxon>Bacteria</taxon>
        <taxon>Candidatus Eiseniibacteriota</taxon>
    </lineage>
</organism>
<evidence type="ECO:0000256" key="3">
    <source>
        <dbReference type="ARBA" id="ARBA00024356"/>
    </source>
</evidence>
<comment type="similarity">
    <text evidence="3">Belongs to the glycosyl hydrolase 130 family.</text>
</comment>
<dbReference type="GO" id="GO:0016757">
    <property type="term" value="F:glycosyltransferase activity"/>
    <property type="evidence" value="ECO:0007669"/>
    <property type="project" value="UniProtKB-KW"/>
</dbReference>
<evidence type="ECO:0000256" key="1">
    <source>
        <dbReference type="ARBA" id="ARBA00022676"/>
    </source>
</evidence>
<sequence length="320" mass="35430">MLRRHPRNPILTRAQIPAIEPWIVDPTSVFNPGAVLHAGRVRLVLRVQTRGRRTHLVMADSADGVDFTVERRIVSLEGIERAGGEIFHVYDPRITRLEGSCYLVVAMDTEAGCRMGLARTRDFVSFEFLGVDEAREARNGVLFPERIGGRYLRLERPNRLDPGDGPLSGDEIVLAESPDLLSWRAVGVVARGRPRYWDERIGSGPPPIKTRAGWLHIYHGVATHFGSVHIYQAGVLLLDLEDPSRLVARGSENILEPREPYELVGQVPNVVFPSGIVVRREDGEGFALPESEALIYYGAADTCVGLATTTIAELLAACRR</sequence>
<evidence type="ECO:0000313" key="5">
    <source>
        <dbReference type="Proteomes" id="UP000748308"/>
    </source>
</evidence>
<dbReference type="CDD" id="cd08993">
    <property type="entry name" value="GH130"/>
    <property type="match status" value="1"/>
</dbReference>
<keyword evidence="2" id="KW-0808">Transferase</keyword>
<dbReference type="InterPro" id="IPR007184">
    <property type="entry name" value="Mannoside_phosphorylase"/>
</dbReference>
<dbReference type="SUPFAM" id="SSF75005">
    <property type="entry name" value="Arabinanase/levansucrase/invertase"/>
    <property type="match status" value="1"/>
</dbReference>
<dbReference type="GO" id="GO:0016787">
    <property type="term" value="F:hydrolase activity"/>
    <property type="evidence" value="ECO:0007669"/>
    <property type="project" value="UniProtKB-KW"/>
</dbReference>
<name>A0A937X5Q1_UNCEI</name>
<dbReference type="AlphaFoldDB" id="A0A937X5Q1"/>
<protein>
    <submittedName>
        <fullName evidence="4">Glycoside hydrolase family 130 protein</fullName>
    </submittedName>
</protein>
<keyword evidence="4" id="KW-0378">Hydrolase</keyword>
<dbReference type="Pfam" id="PF04041">
    <property type="entry name" value="Glyco_hydro_130"/>
    <property type="match status" value="1"/>
</dbReference>
<dbReference type="EMBL" id="VGIY01000006">
    <property type="protein sequence ID" value="MBM3316328.1"/>
    <property type="molecule type" value="Genomic_DNA"/>
</dbReference>
<keyword evidence="1" id="KW-0328">Glycosyltransferase</keyword>
<evidence type="ECO:0000256" key="2">
    <source>
        <dbReference type="ARBA" id="ARBA00022679"/>
    </source>
</evidence>
<comment type="caution">
    <text evidence="4">The sequence shown here is derived from an EMBL/GenBank/DDBJ whole genome shotgun (WGS) entry which is preliminary data.</text>
</comment>
<proteinExistence type="inferred from homology"/>
<dbReference type="InterPro" id="IPR023296">
    <property type="entry name" value="Glyco_hydro_beta-prop_sf"/>
</dbReference>
<reference evidence="4" key="1">
    <citation type="submission" date="2019-03" db="EMBL/GenBank/DDBJ databases">
        <title>Lake Tanganyika Metagenome-Assembled Genomes (MAGs).</title>
        <authorList>
            <person name="Tran P."/>
        </authorList>
    </citation>
    <scope>NUCLEOTIDE SEQUENCE</scope>
    <source>
        <strain evidence="4">M_DeepCast_400m_m2_100</strain>
    </source>
</reference>
<dbReference type="Gene3D" id="2.115.10.20">
    <property type="entry name" value="Glycosyl hydrolase domain, family 43"/>
    <property type="match status" value="1"/>
</dbReference>
<dbReference type="PANTHER" id="PTHR34106">
    <property type="entry name" value="GLYCOSIDASE"/>
    <property type="match status" value="1"/>
</dbReference>
<gene>
    <name evidence="4" type="ORF">FJY75_00605</name>
</gene>